<gene>
    <name evidence="1" type="ORF">CROQUDRAFT_31105</name>
</gene>
<dbReference type="AlphaFoldDB" id="A0A9P6TF89"/>
<dbReference type="Proteomes" id="UP000886653">
    <property type="component" value="Unassembled WGS sequence"/>
</dbReference>
<protein>
    <submittedName>
        <fullName evidence="1">Uncharacterized protein</fullName>
    </submittedName>
</protein>
<feature type="non-terminal residue" evidence="1">
    <location>
        <position position="1"/>
    </location>
</feature>
<proteinExistence type="predicted"/>
<organism evidence="1 2">
    <name type="scientific">Cronartium quercuum f. sp. fusiforme G11</name>
    <dbReference type="NCBI Taxonomy" id="708437"/>
    <lineage>
        <taxon>Eukaryota</taxon>
        <taxon>Fungi</taxon>
        <taxon>Dikarya</taxon>
        <taxon>Basidiomycota</taxon>
        <taxon>Pucciniomycotina</taxon>
        <taxon>Pucciniomycetes</taxon>
        <taxon>Pucciniales</taxon>
        <taxon>Coleosporiaceae</taxon>
        <taxon>Cronartium</taxon>
    </lineage>
</organism>
<comment type="caution">
    <text evidence="1">The sequence shown here is derived from an EMBL/GenBank/DDBJ whole genome shotgun (WGS) entry which is preliminary data.</text>
</comment>
<dbReference type="EMBL" id="MU167221">
    <property type="protein sequence ID" value="KAG0150157.1"/>
    <property type="molecule type" value="Genomic_DNA"/>
</dbReference>
<name>A0A9P6TF89_9BASI</name>
<dbReference type="OrthoDB" id="2507096at2759"/>
<evidence type="ECO:0000313" key="1">
    <source>
        <dbReference type="EMBL" id="KAG0150157.1"/>
    </source>
</evidence>
<reference evidence="1" key="1">
    <citation type="submission" date="2013-11" db="EMBL/GenBank/DDBJ databases">
        <title>Genome sequence of the fusiform rust pathogen reveals effectors for host alternation and coevolution with pine.</title>
        <authorList>
            <consortium name="DOE Joint Genome Institute"/>
            <person name="Smith K."/>
            <person name="Pendleton A."/>
            <person name="Kubisiak T."/>
            <person name="Anderson C."/>
            <person name="Salamov A."/>
            <person name="Aerts A."/>
            <person name="Riley R."/>
            <person name="Clum A."/>
            <person name="Lindquist E."/>
            <person name="Ence D."/>
            <person name="Campbell M."/>
            <person name="Kronenberg Z."/>
            <person name="Feau N."/>
            <person name="Dhillon B."/>
            <person name="Hamelin R."/>
            <person name="Burleigh J."/>
            <person name="Smith J."/>
            <person name="Yandell M."/>
            <person name="Nelson C."/>
            <person name="Grigoriev I."/>
            <person name="Davis J."/>
        </authorList>
    </citation>
    <scope>NUCLEOTIDE SEQUENCE</scope>
    <source>
        <strain evidence="1">G11</strain>
    </source>
</reference>
<keyword evidence="2" id="KW-1185">Reference proteome</keyword>
<feature type="non-terminal residue" evidence="1">
    <location>
        <position position="79"/>
    </location>
</feature>
<sequence>LNVQHNCHNAKCSITCTCYQHVKREETLHKVPEVNHNKTNSYIINSGALYSAEKHHQASKLRWTDVTPTEWATAIALGL</sequence>
<evidence type="ECO:0000313" key="2">
    <source>
        <dbReference type="Proteomes" id="UP000886653"/>
    </source>
</evidence>
<accession>A0A9P6TF89</accession>